<organism evidence="5 6">
    <name type="scientific">Thermogutta terrifontis</name>
    <dbReference type="NCBI Taxonomy" id="1331910"/>
    <lineage>
        <taxon>Bacteria</taxon>
        <taxon>Pseudomonadati</taxon>
        <taxon>Planctomycetota</taxon>
        <taxon>Planctomycetia</taxon>
        <taxon>Pirellulales</taxon>
        <taxon>Thermoguttaceae</taxon>
        <taxon>Thermogutta</taxon>
    </lineage>
</organism>
<reference evidence="5 6" key="1">
    <citation type="journal article" name="Front. Microbiol.">
        <title>Sugar Metabolism of the First Thermophilic Planctomycete Thermogutta terrifontis: Comparative Genomic and Transcriptomic Approaches.</title>
        <authorList>
            <person name="Elcheninov A.G."/>
            <person name="Menzel P."/>
            <person name="Gudbergsdottir S.R."/>
            <person name="Slesarev A.I."/>
            <person name="Kadnikov V.V."/>
            <person name="Krogh A."/>
            <person name="Bonch-Osmolovskaya E.A."/>
            <person name="Peng X."/>
            <person name="Kublanov I.V."/>
        </authorList>
    </citation>
    <scope>NUCLEOTIDE SEQUENCE [LARGE SCALE GENOMIC DNA]</scope>
    <source>
        <strain evidence="5 6">R1</strain>
    </source>
</reference>
<protein>
    <submittedName>
        <fullName evidence="5">Ribose ABC transport system, periplasmic ribose-binding protein RbsB</fullName>
    </submittedName>
</protein>
<dbReference type="PANTHER" id="PTHR46847">
    <property type="entry name" value="D-ALLOSE-BINDING PERIPLASMIC PROTEIN-RELATED"/>
    <property type="match status" value="1"/>
</dbReference>
<comment type="subcellular location">
    <subcellularLocation>
        <location evidence="1">Cell envelope</location>
    </subcellularLocation>
</comment>
<dbReference type="Pfam" id="PF13407">
    <property type="entry name" value="Peripla_BP_4"/>
    <property type="match status" value="1"/>
</dbReference>
<dbReference type="RefSeq" id="WP_095414793.1">
    <property type="nucleotide sequence ID" value="NZ_CP018477.1"/>
</dbReference>
<comment type="similarity">
    <text evidence="2">Belongs to the bacterial solute-binding protein 2 family.</text>
</comment>
<name>A0A286REU1_9BACT</name>
<dbReference type="Proteomes" id="UP000215086">
    <property type="component" value="Chromosome"/>
</dbReference>
<evidence type="ECO:0000256" key="3">
    <source>
        <dbReference type="ARBA" id="ARBA00022729"/>
    </source>
</evidence>
<evidence type="ECO:0000313" key="6">
    <source>
        <dbReference type="Proteomes" id="UP000215086"/>
    </source>
</evidence>
<dbReference type="AlphaFoldDB" id="A0A286REU1"/>
<evidence type="ECO:0000313" key="5">
    <source>
        <dbReference type="EMBL" id="ASV74489.1"/>
    </source>
</evidence>
<keyword evidence="6" id="KW-1185">Reference proteome</keyword>
<dbReference type="PANTHER" id="PTHR46847:SF1">
    <property type="entry name" value="D-ALLOSE-BINDING PERIPLASMIC PROTEIN-RELATED"/>
    <property type="match status" value="1"/>
</dbReference>
<evidence type="ECO:0000256" key="1">
    <source>
        <dbReference type="ARBA" id="ARBA00004196"/>
    </source>
</evidence>
<gene>
    <name evidence="5" type="ORF">THTE_1887</name>
</gene>
<dbReference type="InterPro" id="IPR028082">
    <property type="entry name" value="Peripla_BP_I"/>
</dbReference>
<accession>A0A286REU1</accession>
<keyword evidence="3" id="KW-0732">Signal</keyword>
<dbReference type="GO" id="GO:0030313">
    <property type="term" value="C:cell envelope"/>
    <property type="evidence" value="ECO:0007669"/>
    <property type="project" value="UniProtKB-SubCell"/>
</dbReference>
<dbReference type="Gene3D" id="3.40.50.2300">
    <property type="match status" value="2"/>
</dbReference>
<dbReference type="GO" id="GO:0030246">
    <property type="term" value="F:carbohydrate binding"/>
    <property type="evidence" value="ECO:0007669"/>
    <property type="project" value="UniProtKB-ARBA"/>
</dbReference>
<feature type="domain" description="Periplasmic binding protein" evidence="4">
    <location>
        <begin position="62"/>
        <end position="307"/>
    </location>
</feature>
<evidence type="ECO:0000256" key="2">
    <source>
        <dbReference type="ARBA" id="ARBA00007639"/>
    </source>
</evidence>
<proteinExistence type="inferred from homology"/>
<sequence>MRNDTCQCRPDTNAETTSLDVSRREWLAAAGVSGMLGLVGVLGCQPAKVVEEAQKGRRLRAAFSNAGLAGTWNKLGYDAAKLWGDLLNVEVVWFDGEFNGQRQREKIELAAAEDWDFCAFQAHQIDILAEPCRRLKARGIPIIGMDTLIVPENQLFETGVLVYVTPDHVKMAEQSTQYMVDKIGGKGKVIHIGGQSEHSGAQDRARGFQNVISKYPEIEVVGGGVRWCDWQTEKARNTFEVLLEQTQDRIAGAFFHNDDMALACVPSLKGTRHEGMVVTGVDGQRPGLLGVRDGLLAATSVNPAAMIHMYALVIGQFIVRNQEKFDRLLKIVLPCPLVSKESGNLDAMLYLSDPKHCLV</sequence>
<dbReference type="OrthoDB" id="9769193at2"/>
<dbReference type="SUPFAM" id="SSF53822">
    <property type="entry name" value="Periplasmic binding protein-like I"/>
    <property type="match status" value="1"/>
</dbReference>
<dbReference type="EMBL" id="CP018477">
    <property type="protein sequence ID" value="ASV74489.1"/>
    <property type="molecule type" value="Genomic_DNA"/>
</dbReference>
<evidence type="ECO:0000259" key="4">
    <source>
        <dbReference type="Pfam" id="PF13407"/>
    </source>
</evidence>
<dbReference type="KEGG" id="ttf:THTE_1887"/>
<dbReference type="InterPro" id="IPR025997">
    <property type="entry name" value="SBP_2_dom"/>
</dbReference>
<dbReference type="CDD" id="cd01536">
    <property type="entry name" value="PBP1_ABC_sugar_binding-like"/>
    <property type="match status" value="1"/>
</dbReference>